<feature type="compositionally biased region" description="Basic and acidic residues" evidence="2">
    <location>
        <begin position="707"/>
        <end position="717"/>
    </location>
</feature>
<organism evidence="3 4">
    <name type="scientific">Sporothrix stenoceras</name>
    <dbReference type="NCBI Taxonomy" id="5173"/>
    <lineage>
        <taxon>Eukaryota</taxon>
        <taxon>Fungi</taxon>
        <taxon>Dikarya</taxon>
        <taxon>Ascomycota</taxon>
        <taxon>Pezizomycotina</taxon>
        <taxon>Sordariomycetes</taxon>
        <taxon>Sordariomycetidae</taxon>
        <taxon>Ophiostomatales</taxon>
        <taxon>Ophiostomataceae</taxon>
        <taxon>Sporothrix</taxon>
    </lineage>
</organism>
<feature type="region of interest" description="Disordered" evidence="2">
    <location>
        <begin position="685"/>
        <end position="717"/>
    </location>
</feature>
<feature type="compositionally biased region" description="Acidic residues" evidence="2">
    <location>
        <begin position="84"/>
        <end position="99"/>
    </location>
</feature>
<dbReference type="PANTHER" id="PTHR12991">
    <property type="entry name" value="NITROGEN PERMEASE REGULATOR 2/TUMOR SUPPRESSOR CANDIDATE 4"/>
    <property type="match status" value="1"/>
</dbReference>
<feature type="region of interest" description="Disordered" evidence="2">
    <location>
        <begin position="33"/>
        <end position="102"/>
    </location>
</feature>
<feature type="region of interest" description="Disordered" evidence="2">
    <location>
        <begin position="224"/>
        <end position="247"/>
    </location>
</feature>
<protein>
    <submittedName>
        <fullName evidence="3">Nitrogen permease regulator 2</fullName>
    </submittedName>
</protein>
<feature type="compositionally biased region" description="Basic and acidic residues" evidence="2">
    <location>
        <begin position="224"/>
        <end position="237"/>
    </location>
</feature>
<comment type="similarity">
    <text evidence="1">Belongs to the NPR2 family.</text>
</comment>
<dbReference type="EMBL" id="JAWCUI010000015">
    <property type="protein sequence ID" value="KAL1898521.1"/>
    <property type="molecule type" value="Genomic_DNA"/>
</dbReference>
<name>A0ABR3ZCV4_9PEZI</name>
<evidence type="ECO:0000256" key="2">
    <source>
        <dbReference type="SAM" id="MobiDB-lite"/>
    </source>
</evidence>
<dbReference type="Proteomes" id="UP001583186">
    <property type="component" value="Unassembled WGS sequence"/>
</dbReference>
<feature type="region of interest" description="Disordered" evidence="2">
    <location>
        <begin position="540"/>
        <end position="600"/>
    </location>
</feature>
<reference evidence="3 4" key="1">
    <citation type="journal article" date="2024" name="IMA Fungus">
        <title>IMA Genome - F19 : A genome assembly and annotation guide to empower mycologists, including annotated draft genome sequences of Ceratocystis pirilliformis, Diaporthe australafricana, Fusarium ophioides, Paecilomyces lecythidis, and Sporothrix stenoceras.</title>
        <authorList>
            <person name="Aylward J."/>
            <person name="Wilson A.M."/>
            <person name="Visagie C.M."/>
            <person name="Spraker J."/>
            <person name="Barnes I."/>
            <person name="Buitendag C."/>
            <person name="Ceriani C."/>
            <person name="Del Mar Angel L."/>
            <person name="du Plessis D."/>
            <person name="Fuchs T."/>
            <person name="Gasser K."/>
            <person name="Kramer D."/>
            <person name="Li W."/>
            <person name="Munsamy K."/>
            <person name="Piso A."/>
            <person name="Price J.L."/>
            <person name="Sonnekus B."/>
            <person name="Thomas C."/>
            <person name="van der Nest A."/>
            <person name="van Dijk A."/>
            <person name="van Heerden A."/>
            <person name="van Vuuren N."/>
            <person name="Yilmaz N."/>
            <person name="Duong T.A."/>
            <person name="van der Merwe N.A."/>
            <person name="Wingfield M.J."/>
            <person name="Wingfield B.D."/>
        </authorList>
    </citation>
    <scope>NUCLEOTIDE SEQUENCE [LARGE SCALE GENOMIC DNA]</scope>
    <source>
        <strain evidence="3 4">CMW 5346</strain>
    </source>
</reference>
<dbReference type="InterPro" id="IPR009348">
    <property type="entry name" value="NPR2-like"/>
</dbReference>
<gene>
    <name evidence="3" type="primary">NPR2</name>
    <name evidence="3" type="ORF">Sste5346_003425</name>
</gene>
<proteinExistence type="inferred from homology"/>
<accession>A0ABR3ZCV4</accession>
<evidence type="ECO:0000313" key="4">
    <source>
        <dbReference type="Proteomes" id="UP001583186"/>
    </source>
</evidence>
<dbReference type="PANTHER" id="PTHR12991:SF10">
    <property type="entry name" value="GATOR COMPLEX PROTEIN NPRL2"/>
    <property type="match status" value="1"/>
</dbReference>
<keyword evidence="4" id="KW-1185">Reference proteome</keyword>
<sequence length="758" mass="82503">MTIHGIFYARFLPQEGTKIVAQSPPGCIVPVAVADESDDEFDDRDKDREAEAAAAANSHDDRKESVDSAVSPTTVRSKARIGADSDDDDEDEEDEEDDATTTAAAAAAAASALLGGSSVHTHNTHTGSSFLPKRARGKPLFDFDIMQEYVIPRPAFFNRYLAAQDPSGRFTVLGLPVAIRDAKYDRNEFIFNFGIVVDVGDDQGPYERVVRRLASTFAEMEKQNEFLSREEQREQQRVRSMPGGPAGRVGASIGGGGGGIGEALLAGGMGPGSGLPTNTYPASPAGAMGGHASGGTGSDAGGGTPGFHAMAGAMGNTMAISSIDGFLDRRRIAAQSPPLGPQGGGIRAASISNNRAGAGNLATSASATAVSNAMMAMNDHNGHSPYHRRSIQSLLEIIKEDLNLYGECMIPVDDANTINMKLFPLHPNPPAVEGWHVPVPKMRLADTVDPSWDLTLQRVIAHMDGVSDVRRIAFEADISMELCRSALRHLLYYDTILLLDMFFFGSCYAPRPGIHDFVANVGGIVDECARYVCLGWQQQQHGDEDDDDDLVIGGRSSRQGTVRRKRPHIGLSDQSHGHRHDSDDDDDSDGDQHGDNNHHRPLRVSNYDLIRLMTSFCVGRTVTEWLKSHADAGFDVLRYVDVRRLVQFGVIKGCLYRVHKYVVSKQYLASLVTGRSAVDHVLRHGHRHSHGHNGHDDKHAPSHAHAHHDTAKDPLQKYTDGNHHFDQIITEQNLTEVEIIDRLKRLPLPAGDLKILYR</sequence>
<evidence type="ECO:0000256" key="1">
    <source>
        <dbReference type="ARBA" id="ARBA00008433"/>
    </source>
</evidence>
<dbReference type="Pfam" id="PF06218">
    <property type="entry name" value="NPR2"/>
    <property type="match status" value="3"/>
</dbReference>
<evidence type="ECO:0000313" key="3">
    <source>
        <dbReference type="EMBL" id="KAL1898521.1"/>
    </source>
</evidence>
<comment type="caution">
    <text evidence="3">The sequence shown here is derived from an EMBL/GenBank/DDBJ whole genome shotgun (WGS) entry which is preliminary data.</text>
</comment>